<evidence type="ECO:0000256" key="2">
    <source>
        <dbReference type="ARBA" id="ARBA00005695"/>
    </source>
</evidence>
<sequence length="509" mass="55522">MQLNRRNLLKIATMSGAVLALGGRFAQAQGGQTLRVGLSTYPPHLRPWVNVGYSGHLLCSLINRTLINYDEQGQLVGELAESWDNETPETWRFTLRESHFHDGSPVTAQDVEWTFQQIQADGSGAYMFDALRPVTGFEVIDERNFRLTTDEPLATLPALMTFPFLSILKAGSTDAEDQGIGAGPYRIAYAEKGVSIELEPNEHYFKPGLPTLAGITITPYVDESARVAALNAGDVDMIDYVPWSAMAAIEADPALALHKVDAGAFMYLSFNGGGVFADPRLRQAVAFGLRRDEFVKSIFFGFGAEMTGLPRAAGSPYRHDDQAAFWGYDPERAKALLKEAGHENGLTVSLLSTSQYSMHRDTAVLVQAQLAEIGITVNLTMPDWATRVNLGNQGAGDFAVQGIGLDNLDPDAVTTLVDPSLSPTYLRSRNFEVEGLGEALAQGRSEMDEAKRVDIYRRADQMVLEATTFCGLCYRATGFAAKASVQDLAMLPDQLSPFSSVLFDKLKLG</sequence>
<dbReference type="SUPFAM" id="SSF53850">
    <property type="entry name" value="Periplasmic binding protein-like II"/>
    <property type="match status" value="1"/>
</dbReference>
<dbReference type="AlphaFoldDB" id="A0A3D9XRU3"/>
<gene>
    <name evidence="5" type="ORF">BDD41_1687</name>
</gene>
<evidence type="ECO:0000259" key="4">
    <source>
        <dbReference type="Pfam" id="PF00496"/>
    </source>
</evidence>
<dbReference type="InterPro" id="IPR006311">
    <property type="entry name" value="TAT_signal"/>
</dbReference>
<organism evidence="5 6">
    <name type="scientific">Paracoccus versutus</name>
    <name type="common">Thiobacillus versutus</name>
    <dbReference type="NCBI Taxonomy" id="34007"/>
    <lineage>
        <taxon>Bacteria</taxon>
        <taxon>Pseudomonadati</taxon>
        <taxon>Pseudomonadota</taxon>
        <taxon>Alphaproteobacteria</taxon>
        <taxon>Rhodobacterales</taxon>
        <taxon>Paracoccaceae</taxon>
        <taxon>Paracoccus</taxon>
    </lineage>
</organism>
<dbReference type="Gene3D" id="3.90.76.10">
    <property type="entry name" value="Dipeptide-binding Protein, Domain 1"/>
    <property type="match status" value="1"/>
</dbReference>
<dbReference type="PIRSF" id="PIRSF002741">
    <property type="entry name" value="MppA"/>
    <property type="match status" value="1"/>
</dbReference>
<keyword evidence="3" id="KW-0732">Signal</keyword>
<dbReference type="EMBL" id="QTUJ01000001">
    <property type="protein sequence ID" value="REF73157.1"/>
    <property type="molecule type" value="Genomic_DNA"/>
</dbReference>
<dbReference type="InterPro" id="IPR000914">
    <property type="entry name" value="SBP_5_dom"/>
</dbReference>
<dbReference type="GO" id="GO:0043190">
    <property type="term" value="C:ATP-binding cassette (ABC) transporter complex"/>
    <property type="evidence" value="ECO:0007669"/>
    <property type="project" value="InterPro"/>
</dbReference>
<protein>
    <submittedName>
        <fullName evidence="5">Peptide/nickel transport system substrate-binding protein</fullName>
    </submittedName>
</protein>
<dbReference type="RefSeq" id="WP_116221295.1">
    <property type="nucleotide sequence ID" value="NZ_CP038196.1"/>
</dbReference>
<evidence type="ECO:0000313" key="6">
    <source>
        <dbReference type="Proteomes" id="UP000256941"/>
    </source>
</evidence>
<evidence type="ECO:0000256" key="1">
    <source>
        <dbReference type="ARBA" id="ARBA00004418"/>
    </source>
</evidence>
<reference evidence="5 6" key="1">
    <citation type="submission" date="2018-08" db="EMBL/GenBank/DDBJ databases">
        <title>Genomic Encyclopedia of Archaeal and Bacterial Type Strains, Phase II (KMG-II): from individual species to whole genera.</title>
        <authorList>
            <person name="Goeker M."/>
        </authorList>
    </citation>
    <scope>NUCLEOTIDE SEQUENCE [LARGE SCALE GENOMIC DNA]</scope>
    <source>
        <strain evidence="5 6">DSM 17099</strain>
    </source>
</reference>
<dbReference type="Pfam" id="PF00496">
    <property type="entry name" value="SBP_bac_5"/>
    <property type="match status" value="1"/>
</dbReference>
<name>A0A3D9XRU3_PARVE</name>
<proteinExistence type="inferred from homology"/>
<feature type="signal peptide" evidence="3">
    <location>
        <begin position="1"/>
        <end position="28"/>
    </location>
</feature>
<dbReference type="Proteomes" id="UP000256941">
    <property type="component" value="Unassembled WGS sequence"/>
</dbReference>
<dbReference type="GO" id="GO:0015833">
    <property type="term" value="P:peptide transport"/>
    <property type="evidence" value="ECO:0007669"/>
    <property type="project" value="TreeGrafter"/>
</dbReference>
<accession>A0A3D9XRU3</accession>
<comment type="subcellular location">
    <subcellularLocation>
        <location evidence="1">Periplasm</location>
    </subcellularLocation>
</comment>
<dbReference type="PROSITE" id="PS51318">
    <property type="entry name" value="TAT"/>
    <property type="match status" value="1"/>
</dbReference>
<dbReference type="PANTHER" id="PTHR30290">
    <property type="entry name" value="PERIPLASMIC BINDING COMPONENT OF ABC TRANSPORTER"/>
    <property type="match status" value="1"/>
</dbReference>
<dbReference type="Gene3D" id="3.40.190.10">
    <property type="entry name" value="Periplasmic binding protein-like II"/>
    <property type="match status" value="1"/>
</dbReference>
<evidence type="ECO:0000256" key="3">
    <source>
        <dbReference type="SAM" id="SignalP"/>
    </source>
</evidence>
<dbReference type="InterPro" id="IPR039424">
    <property type="entry name" value="SBP_5"/>
</dbReference>
<dbReference type="InterPro" id="IPR030678">
    <property type="entry name" value="Peptide/Ni-bd"/>
</dbReference>
<evidence type="ECO:0000313" key="5">
    <source>
        <dbReference type="EMBL" id="REF73157.1"/>
    </source>
</evidence>
<dbReference type="GO" id="GO:0030288">
    <property type="term" value="C:outer membrane-bounded periplasmic space"/>
    <property type="evidence" value="ECO:0007669"/>
    <property type="project" value="UniProtKB-ARBA"/>
</dbReference>
<dbReference type="GO" id="GO:1904680">
    <property type="term" value="F:peptide transmembrane transporter activity"/>
    <property type="evidence" value="ECO:0007669"/>
    <property type="project" value="TreeGrafter"/>
</dbReference>
<comment type="similarity">
    <text evidence="2">Belongs to the bacterial solute-binding protein 5 family.</text>
</comment>
<dbReference type="Gene3D" id="3.10.105.10">
    <property type="entry name" value="Dipeptide-binding Protein, Domain 3"/>
    <property type="match status" value="1"/>
</dbReference>
<feature type="chain" id="PRO_5017616107" evidence="3">
    <location>
        <begin position="29"/>
        <end position="509"/>
    </location>
</feature>
<comment type="caution">
    <text evidence="5">The sequence shown here is derived from an EMBL/GenBank/DDBJ whole genome shotgun (WGS) entry which is preliminary data.</text>
</comment>
<feature type="domain" description="Solute-binding protein family 5" evidence="4">
    <location>
        <begin position="75"/>
        <end position="415"/>
    </location>
</feature>